<organism evidence="1">
    <name type="scientific">marine sediment metagenome</name>
    <dbReference type="NCBI Taxonomy" id="412755"/>
    <lineage>
        <taxon>unclassified sequences</taxon>
        <taxon>metagenomes</taxon>
        <taxon>ecological metagenomes</taxon>
    </lineage>
</organism>
<name>X1UWB6_9ZZZZ</name>
<accession>X1UWB6</accession>
<proteinExistence type="predicted"/>
<dbReference type="EMBL" id="BARW01016915">
    <property type="protein sequence ID" value="GAI96649.1"/>
    <property type="molecule type" value="Genomic_DNA"/>
</dbReference>
<evidence type="ECO:0000313" key="1">
    <source>
        <dbReference type="EMBL" id="GAI96649.1"/>
    </source>
</evidence>
<sequence length="55" mass="6088">MKVGVLCESESKMAEKLAELEQALKGMSPDTLELVLKFADWLKKQQGKNGLAHKS</sequence>
<dbReference type="AlphaFoldDB" id="X1UWB6"/>
<reference evidence="1" key="1">
    <citation type="journal article" date="2014" name="Front. Microbiol.">
        <title>High frequency of phylogenetically diverse reductive dehalogenase-homologous genes in deep subseafloor sedimentary metagenomes.</title>
        <authorList>
            <person name="Kawai M."/>
            <person name="Futagami T."/>
            <person name="Toyoda A."/>
            <person name="Takaki Y."/>
            <person name="Nishi S."/>
            <person name="Hori S."/>
            <person name="Arai W."/>
            <person name="Tsubouchi T."/>
            <person name="Morono Y."/>
            <person name="Uchiyama I."/>
            <person name="Ito T."/>
            <person name="Fujiyama A."/>
            <person name="Inagaki F."/>
            <person name="Takami H."/>
        </authorList>
    </citation>
    <scope>NUCLEOTIDE SEQUENCE</scope>
    <source>
        <strain evidence="1">Expedition CK06-06</strain>
    </source>
</reference>
<gene>
    <name evidence="1" type="ORF">S12H4_29338</name>
</gene>
<protein>
    <submittedName>
        <fullName evidence="1">Uncharacterized protein</fullName>
    </submittedName>
</protein>
<comment type="caution">
    <text evidence="1">The sequence shown here is derived from an EMBL/GenBank/DDBJ whole genome shotgun (WGS) entry which is preliminary data.</text>
</comment>